<dbReference type="EMBL" id="PDDV01000013">
    <property type="protein sequence ID" value="PEH72452.1"/>
    <property type="molecule type" value="Genomic_DNA"/>
</dbReference>
<evidence type="ECO:0000313" key="3">
    <source>
        <dbReference type="Proteomes" id="UP000219788"/>
    </source>
</evidence>
<dbReference type="GO" id="GO:0008270">
    <property type="term" value="F:zinc ion binding"/>
    <property type="evidence" value="ECO:0007669"/>
    <property type="project" value="InterPro"/>
</dbReference>
<dbReference type="Gene3D" id="1.10.30.50">
    <property type="match status" value="1"/>
</dbReference>
<dbReference type="GO" id="GO:0004519">
    <property type="term" value="F:endonuclease activity"/>
    <property type="evidence" value="ECO:0007669"/>
    <property type="project" value="UniProtKB-KW"/>
</dbReference>
<dbReference type="InterPro" id="IPR003615">
    <property type="entry name" value="HNH_nuc"/>
</dbReference>
<protein>
    <submittedName>
        <fullName evidence="2">HNH endonuclease</fullName>
    </submittedName>
</protein>
<sequence length="266" mass="29989">MPFAVITENDVSKWSDKTGSVYHFPKRYQVLLLPGTQVVYYKGRIKDKSYQSQRLSDLPHYFGTAQIGKVFSDKDSQKGDLFALIEGFKPFSQAVLAKLGHQGYYETIPTSRSGNYWRDGVRGISQNDYNSIVASAIYSLEGDIEPSIELELGEYESLSEGKKDMRYVTTYERKSKLRQQAIAIHGTTCFGCSFNFGQYYGAEAEGFIHIHHIHPLSEGDGEQLIDPALDLIPLCPNCHAMIHMNKKKTLSLAELRALIMTAEARE</sequence>
<dbReference type="RefSeq" id="WP_035596604.1">
    <property type="nucleotide sequence ID" value="NZ_AP028090.1"/>
</dbReference>
<feature type="domain" description="HNH" evidence="1">
    <location>
        <begin position="192"/>
        <end position="243"/>
    </location>
</feature>
<proteinExistence type="predicted"/>
<organism evidence="2 3">
    <name type="scientific">Edwardsiella tarda</name>
    <dbReference type="NCBI Taxonomy" id="636"/>
    <lineage>
        <taxon>Bacteria</taxon>
        <taxon>Pseudomonadati</taxon>
        <taxon>Pseudomonadota</taxon>
        <taxon>Gammaproteobacteria</taxon>
        <taxon>Enterobacterales</taxon>
        <taxon>Hafniaceae</taxon>
        <taxon>Edwardsiella</taxon>
    </lineage>
</organism>
<dbReference type="Proteomes" id="UP000219788">
    <property type="component" value="Unassembled WGS sequence"/>
</dbReference>
<dbReference type="OrthoDB" id="9802640at2"/>
<keyword evidence="2" id="KW-0255">Endonuclease</keyword>
<dbReference type="Pfam" id="PF01844">
    <property type="entry name" value="HNH"/>
    <property type="match status" value="1"/>
</dbReference>
<comment type="caution">
    <text evidence="2">The sequence shown here is derived from an EMBL/GenBank/DDBJ whole genome shotgun (WGS) entry which is preliminary data.</text>
</comment>
<dbReference type="CDD" id="cd00085">
    <property type="entry name" value="HNHc"/>
    <property type="match status" value="1"/>
</dbReference>
<name>A0A2A7U210_EDWTA</name>
<evidence type="ECO:0000259" key="1">
    <source>
        <dbReference type="Pfam" id="PF01844"/>
    </source>
</evidence>
<keyword evidence="2" id="KW-0378">Hydrolase</keyword>
<evidence type="ECO:0000313" key="2">
    <source>
        <dbReference type="EMBL" id="PEH72452.1"/>
    </source>
</evidence>
<gene>
    <name evidence="2" type="ORF">CRM76_11165</name>
</gene>
<dbReference type="GO" id="GO:0003676">
    <property type="term" value="F:nucleic acid binding"/>
    <property type="evidence" value="ECO:0007669"/>
    <property type="project" value="InterPro"/>
</dbReference>
<reference evidence="3" key="1">
    <citation type="submission" date="2017-09" db="EMBL/GenBank/DDBJ databases">
        <title>FDA dAtabase for Regulatory Grade micrObial Sequences (FDA-ARGOS): Supporting development and validation of Infectious Disease Dx tests.</title>
        <authorList>
            <person name="Goldberg B."/>
            <person name="Campos J."/>
            <person name="Tallon L."/>
            <person name="Sadzewicz L."/>
            <person name="Ott S."/>
            <person name="Zhao X."/>
            <person name="Nagaraj S."/>
            <person name="Vavikolanu K."/>
            <person name="Aluvathingal J."/>
            <person name="Nadendla S."/>
            <person name="Geyer C."/>
            <person name="Sichtig H."/>
        </authorList>
    </citation>
    <scope>NUCLEOTIDE SEQUENCE [LARGE SCALE GENOMIC DNA]</scope>
    <source>
        <strain evidence="3">FDAARGOS_370</strain>
    </source>
</reference>
<dbReference type="AlphaFoldDB" id="A0A2A7U210"/>
<accession>A0A2A7U210</accession>
<keyword evidence="2" id="KW-0540">Nuclease</keyword>
<dbReference type="InterPro" id="IPR002711">
    <property type="entry name" value="HNH"/>
</dbReference>
<dbReference type="GeneID" id="93124425"/>